<evidence type="ECO:0000256" key="1">
    <source>
        <dbReference type="SAM" id="Coils"/>
    </source>
</evidence>
<feature type="compositionally biased region" description="Basic residues" evidence="2">
    <location>
        <begin position="312"/>
        <end position="322"/>
    </location>
</feature>
<evidence type="ECO:0000259" key="3">
    <source>
        <dbReference type="PROSITE" id="PS50090"/>
    </source>
</evidence>
<dbReference type="Proteomes" id="UP000059188">
    <property type="component" value="Unassembled WGS sequence"/>
</dbReference>
<reference evidence="4 5" key="1">
    <citation type="submission" date="2014-11" db="EMBL/GenBank/DDBJ databases">
        <authorList>
            <person name="Wibberg Daniel"/>
        </authorList>
    </citation>
    <scope>NUCLEOTIDE SEQUENCE [LARGE SCALE GENOMIC DNA]</scope>
    <source>
        <strain evidence="4">Rhizoctonia solani AG1-IB 7/3/14</strain>
    </source>
</reference>
<evidence type="ECO:0000313" key="5">
    <source>
        <dbReference type="Proteomes" id="UP000059188"/>
    </source>
</evidence>
<feature type="compositionally biased region" description="Acidic residues" evidence="2">
    <location>
        <begin position="206"/>
        <end position="221"/>
    </location>
</feature>
<evidence type="ECO:0000256" key="2">
    <source>
        <dbReference type="SAM" id="MobiDB-lite"/>
    </source>
</evidence>
<keyword evidence="5" id="KW-1185">Reference proteome</keyword>
<feature type="region of interest" description="Disordered" evidence="2">
    <location>
        <begin position="1"/>
        <end position="42"/>
    </location>
</feature>
<dbReference type="InterPro" id="IPR001005">
    <property type="entry name" value="SANT/Myb"/>
</dbReference>
<feature type="coiled-coil region" evidence="1">
    <location>
        <begin position="414"/>
        <end position="448"/>
    </location>
</feature>
<evidence type="ECO:0000313" key="4">
    <source>
        <dbReference type="EMBL" id="CEL58575.1"/>
    </source>
</evidence>
<dbReference type="EMBL" id="LN679131">
    <property type="protein sequence ID" value="CEL58575.1"/>
    <property type="molecule type" value="Genomic_DNA"/>
</dbReference>
<feature type="domain" description="Myb-like" evidence="3">
    <location>
        <begin position="46"/>
        <end position="97"/>
    </location>
</feature>
<feature type="region of interest" description="Disordered" evidence="2">
    <location>
        <begin position="170"/>
        <end position="351"/>
    </location>
</feature>
<feature type="compositionally biased region" description="Acidic residues" evidence="2">
    <location>
        <begin position="181"/>
        <end position="191"/>
    </location>
</feature>
<dbReference type="PROSITE" id="PS50090">
    <property type="entry name" value="MYB_LIKE"/>
    <property type="match status" value="1"/>
</dbReference>
<gene>
    <name evidence="4" type="ORF">RSOLAG1IB_08651</name>
</gene>
<feature type="compositionally biased region" description="Polar residues" evidence="2">
    <location>
        <begin position="1"/>
        <end position="11"/>
    </location>
</feature>
<sequence length="486" mass="52140">MPTAKSSSSTARGGKARPRTSTNQASAASASSPKKRGGRKAGARTWTIDDYLLVFQIISAVRPSGSNEWEIVGENMSSLGTSNRTGEVCKSRWTTVLKLPKPTGRSKMHPLHRLALAVDKDINKANATYLLNDSINHDPYGDLHAEFERAKRDMTRLKLDFKRAPNFDVPLRDEDAQVDGNEGDLSGDVEDAGSAADPGLSAEEGAIVDEDSGEDAGEDTGVDAGEGAGEDAREDAAGDAGDDTNQGTTNAEEQGDIKETSANCGSPMWDLELTGEGPIPPTSNPIVQSKAIPAPFPMSTPSPLKEKAVRSPQKRPQPKPKRQPTLEPTSPPKANIGKSKGAGSSSTPSIKVLNTPVKAALTSNKLKKPTADNTNNNIINLISDDDGEFVNKYIKKNGESHMQTVTFMHLKRKIQQLEGQLEGPKNKIRELQLQIMKLENKKMLHAQVEAELVCCAQQPGPLASASAEYFPVVNPCNNAHIINNPT</sequence>
<name>A0A0B7FLN5_THACB</name>
<feature type="compositionally biased region" description="Basic residues" evidence="2">
    <location>
        <begin position="33"/>
        <end position="42"/>
    </location>
</feature>
<dbReference type="AlphaFoldDB" id="A0A0B7FLN5"/>
<dbReference type="PANTHER" id="PTHR34409:SF1">
    <property type="entry name" value="MYB-LIKE DOMAIN-CONTAINING PROTEIN"/>
    <property type="match status" value="1"/>
</dbReference>
<keyword evidence="1" id="KW-0175">Coiled coil</keyword>
<protein>
    <recommendedName>
        <fullName evidence="3">Myb-like domain-containing protein</fullName>
    </recommendedName>
</protein>
<organism evidence="4 5">
    <name type="scientific">Thanatephorus cucumeris (strain AG1-IB / isolate 7/3/14)</name>
    <name type="common">Lettuce bottom rot fungus</name>
    <name type="synonym">Rhizoctonia solani</name>
    <dbReference type="NCBI Taxonomy" id="1108050"/>
    <lineage>
        <taxon>Eukaryota</taxon>
        <taxon>Fungi</taxon>
        <taxon>Dikarya</taxon>
        <taxon>Basidiomycota</taxon>
        <taxon>Agaricomycotina</taxon>
        <taxon>Agaricomycetes</taxon>
        <taxon>Cantharellales</taxon>
        <taxon>Ceratobasidiaceae</taxon>
        <taxon>Rhizoctonia</taxon>
        <taxon>Rhizoctonia solani AG-1</taxon>
    </lineage>
</organism>
<accession>A0A0B7FLN5</accession>
<dbReference type="PANTHER" id="PTHR34409">
    <property type="entry name" value="SET DOMAIN-CONTAINING PROTEIN"/>
    <property type="match status" value="1"/>
</dbReference>
<proteinExistence type="predicted"/>